<sequence length="77" mass="8826">MSSYSLDINGPIGLSDYSSINDYINILEGKDSIDINMNLDNRENMDIICDLLNRTNFEIDVKEKVNSNKYHILALKK</sequence>
<keyword evidence="2" id="KW-1185">Reference proteome</keyword>
<gene>
    <name evidence="1" type="ORF">GCM10008906_32710</name>
</gene>
<organism evidence="1 2">
    <name type="scientific">Clostridium oceanicum</name>
    <dbReference type="NCBI Taxonomy" id="1543"/>
    <lineage>
        <taxon>Bacteria</taxon>
        <taxon>Bacillati</taxon>
        <taxon>Bacillota</taxon>
        <taxon>Clostridia</taxon>
        <taxon>Eubacteriales</taxon>
        <taxon>Clostridiaceae</taxon>
        <taxon>Clostridium</taxon>
    </lineage>
</organism>
<proteinExistence type="predicted"/>
<accession>A0ABN1JSF7</accession>
<dbReference type="RefSeq" id="WP_343763356.1">
    <property type="nucleotide sequence ID" value="NZ_BAAACG010000017.1"/>
</dbReference>
<evidence type="ECO:0000313" key="2">
    <source>
        <dbReference type="Proteomes" id="UP001501510"/>
    </source>
</evidence>
<dbReference type="EMBL" id="BAAACG010000017">
    <property type="protein sequence ID" value="GAA0745813.1"/>
    <property type="molecule type" value="Genomic_DNA"/>
</dbReference>
<reference evidence="1 2" key="1">
    <citation type="journal article" date="2019" name="Int. J. Syst. Evol. Microbiol.">
        <title>The Global Catalogue of Microorganisms (GCM) 10K type strain sequencing project: providing services to taxonomists for standard genome sequencing and annotation.</title>
        <authorList>
            <consortium name="The Broad Institute Genomics Platform"/>
            <consortium name="The Broad Institute Genome Sequencing Center for Infectious Disease"/>
            <person name="Wu L."/>
            <person name="Ma J."/>
        </authorList>
    </citation>
    <scope>NUCLEOTIDE SEQUENCE [LARGE SCALE GENOMIC DNA]</scope>
    <source>
        <strain evidence="1 2">JCM 1407</strain>
    </source>
</reference>
<name>A0ABN1JSF7_9CLOT</name>
<evidence type="ECO:0000313" key="1">
    <source>
        <dbReference type="EMBL" id="GAA0745813.1"/>
    </source>
</evidence>
<comment type="caution">
    <text evidence="1">The sequence shown here is derived from an EMBL/GenBank/DDBJ whole genome shotgun (WGS) entry which is preliminary data.</text>
</comment>
<dbReference type="Proteomes" id="UP001501510">
    <property type="component" value="Unassembled WGS sequence"/>
</dbReference>
<protein>
    <submittedName>
        <fullName evidence="1">Uncharacterized protein</fullName>
    </submittedName>
</protein>